<dbReference type="SMART" id="SM00612">
    <property type="entry name" value="Kelch"/>
    <property type="match status" value="4"/>
</dbReference>
<dbReference type="Gene3D" id="3.40.50.200">
    <property type="entry name" value="Peptidase S8/S53 domain"/>
    <property type="match status" value="1"/>
</dbReference>
<name>A0A239IS22_9ACTN</name>
<evidence type="ECO:0000313" key="5">
    <source>
        <dbReference type="EMBL" id="SNS96440.1"/>
    </source>
</evidence>
<reference evidence="5 6" key="1">
    <citation type="submission" date="2017-06" db="EMBL/GenBank/DDBJ databases">
        <authorList>
            <person name="Kim H.J."/>
            <person name="Triplett B.A."/>
        </authorList>
    </citation>
    <scope>NUCLEOTIDE SEQUENCE [LARGE SCALE GENOMIC DNA]</scope>
    <source>
        <strain evidence="5 6">CGMCC 4.1858</strain>
    </source>
</reference>
<dbReference type="PANTHER" id="PTHR46344">
    <property type="entry name" value="OS02G0202900 PROTEIN"/>
    <property type="match status" value="1"/>
</dbReference>
<sequence length="1208" mass="124953">MVSAIAPNAHILLVEADTPGFEDLGAAVDTAVELGAKFVSNSYGTDYRFGSGEDPYQTTVLDAHYNHPGVAMVASSGDFGYGVSYPAASSHVTAVGGTSLTADSGSSRGWSETAWGGAGSGCSLYVPKPAFQKDTGCANRAVADVSAVADPATPVAVYQTYGGGGWAQFGGTSAGSPIIAAVYANAGTPVAGTYPNSYPYAAEAGLFDVTAGDNGTCTPAYLCSGSAGYDGPTGLGTPDGLRAFRTGPHGTLSGTVTDQATGKPLAGATISAGTENVTRTGADGGYTLGLPVGHYDITVDAYGYAGGTAKDVDVTEDGTLTRDFALKPVPSQTVSGKVTDGSGHGWPLYAKITVDGVPGGPVWTDPATGAFTLSLPEGHDYTLHADASLPGYTTATRSLTVTDAPQSLQLPLRADPWKATAPGYTVHLDGATEHFASTDSAPQGWRVVNADGSEGGWTFDDPEGRGNQTGGDGAFAIADNTTIGSPYDTQLISPVYDLTEATDPELAFDAMYWVSDGKAVSVDASSDDGATWKSLWTATPGFTDHAKVEIPLDGLAGKRDVRVRFHFVTEFAWWWGVDDVFVGDRGYTATPGGLVTGTVTDANTGEGLVGADVTVKDEPGVTATTVATPEDPARGDGLYLMFSPGLGKHEVNAARPRYTELSKTVAIAADTAVSASYKLKAGQLTVTPDTVGATLGWGKSTTRNMTVKNTGGAPVTVAVGERAGGFQPQALGGGAPLQTVKGHFSPHASKKGPAPSGPKRTAAPSGDAWQTAPNLPETVLGNAVGTYEGKVYSAFGYTGFDVSNAMYVLDPVVGTWSQVASATDRREAPSGQFVDGRFYTVGGWLPDSTTDPKLEIYDPVADRWSTGAPAPAAYAGQGNAALDGKFYTVGGCDDRCGTVEAYAYDPDTDTWSRIADYPERVAWESCGGVNGKLYCAGGNADSIGESKRAYVYDPAADTWTSLPDLPIPLWSSSSTAANDRLVMTSGISHEALTNQGFAYDPQAGAWATLPNADVATYRGGAALGLYKIGGGSEPYTPSSTVEFLPGYDQGGTTDVPWLRTSSQHFTLQPGASTTVTVTLDASVPEIAQPGDLTAQLALDNDTPYGMRKIPVSLHVDPPKTWGKITGTVRGVQSDGTTKPLAGATVEIGSWAADYSLRTAADGTYSLWLDSRNNPLDVIVAKDGYRPVATTMKVRKGETVTGDFTLKKQ</sequence>
<keyword evidence="1" id="KW-0880">Kelch repeat</keyword>
<feature type="domain" description="Peptidase S53" evidence="4">
    <location>
        <begin position="1"/>
        <end position="250"/>
    </location>
</feature>
<dbReference type="NCBIfam" id="NF038128">
    <property type="entry name" value="choice_anch_J"/>
    <property type="match status" value="1"/>
</dbReference>
<dbReference type="Proteomes" id="UP000198280">
    <property type="component" value="Unassembled WGS sequence"/>
</dbReference>
<accession>A0A239IS22</accession>
<dbReference type="AlphaFoldDB" id="A0A239IS22"/>
<dbReference type="Gene3D" id="2.120.10.80">
    <property type="entry name" value="Kelch-type beta propeller"/>
    <property type="match status" value="2"/>
</dbReference>
<dbReference type="PROSITE" id="PS51695">
    <property type="entry name" value="SEDOLISIN"/>
    <property type="match status" value="1"/>
</dbReference>
<dbReference type="SUPFAM" id="SSF117281">
    <property type="entry name" value="Kelch motif"/>
    <property type="match status" value="1"/>
</dbReference>
<dbReference type="Pfam" id="PF01344">
    <property type="entry name" value="Kelch_1"/>
    <property type="match status" value="3"/>
</dbReference>
<dbReference type="RefSeq" id="WP_322975695.1">
    <property type="nucleotide sequence ID" value="NZ_FZOF01000011.1"/>
</dbReference>
<dbReference type="SUPFAM" id="SSF52743">
    <property type="entry name" value="Subtilisin-like"/>
    <property type="match status" value="1"/>
</dbReference>
<proteinExistence type="predicted"/>
<evidence type="ECO:0000256" key="1">
    <source>
        <dbReference type="ARBA" id="ARBA00022441"/>
    </source>
</evidence>
<keyword evidence="6" id="KW-1185">Reference proteome</keyword>
<dbReference type="Pfam" id="PF13620">
    <property type="entry name" value="CarboxypepD_reg"/>
    <property type="match status" value="1"/>
</dbReference>
<dbReference type="InterPro" id="IPR006652">
    <property type="entry name" value="Kelch_1"/>
</dbReference>
<dbReference type="SUPFAM" id="SSF49464">
    <property type="entry name" value="Carboxypeptidase regulatory domain-like"/>
    <property type="match status" value="4"/>
</dbReference>
<dbReference type="PANTHER" id="PTHR46344:SF27">
    <property type="entry name" value="KELCH REPEAT SUPERFAMILY PROTEIN"/>
    <property type="match status" value="1"/>
</dbReference>
<dbReference type="GO" id="GO:0004252">
    <property type="term" value="F:serine-type endopeptidase activity"/>
    <property type="evidence" value="ECO:0007669"/>
    <property type="project" value="InterPro"/>
</dbReference>
<evidence type="ECO:0000259" key="4">
    <source>
        <dbReference type="PROSITE" id="PS51695"/>
    </source>
</evidence>
<keyword evidence="2" id="KW-0677">Repeat</keyword>
<dbReference type="Gene3D" id="2.60.40.1120">
    <property type="entry name" value="Carboxypeptidase-like, regulatory domain"/>
    <property type="match status" value="4"/>
</dbReference>
<feature type="region of interest" description="Disordered" evidence="3">
    <location>
        <begin position="742"/>
        <end position="773"/>
    </location>
</feature>
<dbReference type="EMBL" id="FZOF01000011">
    <property type="protein sequence ID" value="SNS96440.1"/>
    <property type="molecule type" value="Genomic_DNA"/>
</dbReference>
<evidence type="ECO:0000256" key="3">
    <source>
        <dbReference type="SAM" id="MobiDB-lite"/>
    </source>
</evidence>
<dbReference type="GO" id="GO:0006508">
    <property type="term" value="P:proteolysis"/>
    <property type="evidence" value="ECO:0007669"/>
    <property type="project" value="InterPro"/>
</dbReference>
<evidence type="ECO:0000313" key="6">
    <source>
        <dbReference type="Proteomes" id="UP000198280"/>
    </source>
</evidence>
<dbReference type="InterPro" id="IPR015915">
    <property type="entry name" value="Kelch-typ_b-propeller"/>
</dbReference>
<dbReference type="Gene3D" id="2.60.120.200">
    <property type="match status" value="1"/>
</dbReference>
<dbReference type="InterPro" id="IPR008969">
    <property type="entry name" value="CarboxyPept-like_regulatory"/>
</dbReference>
<organism evidence="5 6">
    <name type="scientific">Actinacidiphila glaucinigra</name>
    <dbReference type="NCBI Taxonomy" id="235986"/>
    <lineage>
        <taxon>Bacteria</taxon>
        <taxon>Bacillati</taxon>
        <taxon>Actinomycetota</taxon>
        <taxon>Actinomycetes</taxon>
        <taxon>Kitasatosporales</taxon>
        <taxon>Streptomycetaceae</taxon>
        <taxon>Actinacidiphila</taxon>
    </lineage>
</organism>
<evidence type="ECO:0000256" key="2">
    <source>
        <dbReference type="ARBA" id="ARBA00022737"/>
    </source>
</evidence>
<gene>
    <name evidence="5" type="ORF">SAMN05216252_11199</name>
</gene>
<dbReference type="InterPro" id="IPR030400">
    <property type="entry name" value="Sedolisin_dom"/>
</dbReference>
<dbReference type="InterPro" id="IPR036852">
    <property type="entry name" value="Peptidase_S8/S53_dom_sf"/>
</dbReference>
<protein>
    <submittedName>
        <fullName evidence="5">Kelch motif-containing protein</fullName>
    </submittedName>
</protein>